<evidence type="ECO:0000259" key="8">
    <source>
        <dbReference type="SMART" id="SM01217"/>
    </source>
</evidence>
<dbReference type="RefSeq" id="WP_105982098.1">
    <property type="nucleotide sequence ID" value="NZ_MQUC01000003.1"/>
</dbReference>
<organism evidence="9 10">
    <name type="scientific">Nonlabens agnitus</name>
    <dbReference type="NCBI Taxonomy" id="870484"/>
    <lineage>
        <taxon>Bacteria</taxon>
        <taxon>Pseudomonadati</taxon>
        <taxon>Bacteroidota</taxon>
        <taxon>Flavobacteriia</taxon>
        <taxon>Flavobacteriales</taxon>
        <taxon>Flavobacteriaceae</taxon>
        <taxon>Nonlabens</taxon>
    </lineage>
</organism>
<dbReference type="Pfam" id="PF01915">
    <property type="entry name" value="Glyco_hydro_3_C"/>
    <property type="match status" value="1"/>
</dbReference>
<dbReference type="SUPFAM" id="SSF52279">
    <property type="entry name" value="Beta-D-glucan exohydrolase, C-terminal domain"/>
    <property type="match status" value="1"/>
</dbReference>
<dbReference type="PANTHER" id="PTHR30620">
    <property type="entry name" value="PERIPLASMIC BETA-GLUCOSIDASE-RELATED"/>
    <property type="match status" value="1"/>
</dbReference>
<comment type="caution">
    <text evidence="9">The sequence shown here is derived from an EMBL/GenBank/DDBJ whole genome shotgun (WGS) entry which is preliminary data.</text>
</comment>
<gene>
    <name evidence="9" type="ORF">BST86_03710</name>
</gene>
<dbReference type="Gene3D" id="3.40.50.1700">
    <property type="entry name" value="Glycoside hydrolase family 3 C-terminal domain"/>
    <property type="match status" value="1"/>
</dbReference>
<feature type="domain" description="Fibronectin type III-like" evidence="8">
    <location>
        <begin position="691"/>
        <end position="760"/>
    </location>
</feature>
<evidence type="ECO:0000256" key="2">
    <source>
        <dbReference type="ARBA" id="ARBA00005336"/>
    </source>
</evidence>
<evidence type="ECO:0000256" key="4">
    <source>
        <dbReference type="ARBA" id="ARBA00022729"/>
    </source>
</evidence>
<dbReference type="SMART" id="SM01217">
    <property type="entry name" value="Fn3_like"/>
    <property type="match status" value="1"/>
</dbReference>
<evidence type="ECO:0000313" key="10">
    <source>
        <dbReference type="Proteomes" id="UP000239532"/>
    </source>
</evidence>
<dbReference type="Gene3D" id="2.60.40.10">
    <property type="entry name" value="Immunoglobulins"/>
    <property type="match status" value="1"/>
</dbReference>
<dbReference type="InterPro" id="IPR051915">
    <property type="entry name" value="Cellulose_Degrad_GH3"/>
</dbReference>
<sequence>MSHCKLYIFILIALVCNFSKSQTVTYSNAEIRSLIEKMTIEEKVGQMAQITLDVITKGKNEMESDEPLALDPALVKKAIVDYKIGSVLNTANNRARTRDKWHEVIGQLQQVAKEDTRLKIPILYGIDAIHGTTYTAGATFFPQQIGLAATWNPEIAKTAAEITAYETRASGIPWNFSPVLDLGRDPRFPRIWESFGEDPYLASVFGEQMVMGYEGNNSSTAIDQFHVSSCLKHFLGYSVPTNGKDRTPAIISNIQLEELHIPPFQKAIDAGASSIMINSGIINGVPVHANKELITDLLKERLNFKGLVVTDWKDIENLHERDKVAATMKEAVMMSVNAGVDMSMIPYNFDFCKHLVELVNEGKVEMSRIDDAVERILKLKNKLGLFDVSLFAKAEYPKFASTEFQEKAFQASLESITLLKNENAILPLSKSKKVLVAGPNSNSMRTLNGGWSYSWQGEKVEEFAQGYNTILEAITNQLGADNVIHKEGVSYDHEGKYWEEKDIDINAAVKASQTVDVIILCLGENSYTEKPGDLHDLEISQNQIDLAKALAKTGKPMVLVLNEGRPRLIGEIEPHMSAIIQTYLPGNYGADALATLLYGEANFSGKLPYTYPLYSNSLVNYNYKPSESQNKMDGVYDYESDFAIQYPFGYGLSYTTFEYSDLRTDKNDYDLNDEIKVSIKVTNTGNRVGKEVVQLYTSDLYASITPDTKRLKRFKKVEIKPGESQRVEFILKAEDLAFVNQNLKWTVEQGDFEILISDQSKTINLSKTEIITN</sequence>
<dbReference type="InterPro" id="IPR013783">
    <property type="entry name" value="Ig-like_fold"/>
</dbReference>
<feature type="signal peptide" evidence="7">
    <location>
        <begin position="1"/>
        <end position="21"/>
    </location>
</feature>
<evidence type="ECO:0000256" key="7">
    <source>
        <dbReference type="SAM" id="SignalP"/>
    </source>
</evidence>
<dbReference type="Pfam" id="PF00933">
    <property type="entry name" value="Glyco_hydro_3"/>
    <property type="match status" value="1"/>
</dbReference>
<dbReference type="InterPro" id="IPR036881">
    <property type="entry name" value="Glyco_hydro_3_C_sf"/>
</dbReference>
<keyword evidence="5" id="KW-0378">Hydrolase</keyword>
<evidence type="ECO:0000256" key="5">
    <source>
        <dbReference type="ARBA" id="ARBA00022801"/>
    </source>
</evidence>
<keyword evidence="10" id="KW-1185">Reference proteome</keyword>
<dbReference type="AlphaFoldDB" id="A0A2S9WS31"/>
<dbReference type="FunFam" id="2.60.40.10:FF:000495">
    <property type="entry name" value="Periplasmic beta-glucosidase"/>
    <property type="match status" value="1"/>
</dbReference>
<dbReference type="PRINTS" id="PR00133">
    <property type="entry name" value="GLHYDRLASE3"/>
</dbReference>
<name>A0A2S9WS31_9FLAO</name>
<keyword evidence="6" id="KW-0326">Glycosidase</keyword>
<evidence type="ECO:0000256" key="3">
    <source>
        <dbReference type="ARBA" id="ARBA00012744"/>
    </source>
</evidence>
<accession>A0A2S9WS31</accession>
<dbReference type="GO" id="GO:0008422">
    <property type="term" value="F:beta-glucosidase activity"/>
    <property type="evidence" value="ECO:0007669"/>
    <property type="project" value="UniProtKB-EC"/>
</dbReference>
<evidence type="ECO:0000256" key="1">
    <source>
        <dbReference type="ARBA" id="ARBA00000448"/>
    </source>
</evidence>
<dbReference type="InterPro" id="IPR036962">
    <property type="entry name" value="Glyco_hydro_3_N_sf"/>
</dbReference>
<dbReference type="InterPro" id="IPR017853">
    <property type="entry name" value="GH"/>
</dbReference>
<dbReference type="OrthoDB" id="9805821at2"/>
<protein>
    <recommendedName>
        <fullName evidence="3">beta-glucosidase</fullName>
        <ecNumber evidence="3">3.2.1.21</ecNumber>
    </recommendedName>
</protein>
<evidence type="ECO:0000256" key="6">
    <source>
        <dbReference type="ARBA" id="ARBA00023295"/>
    </source>
</evidence>
<dbReference type="Pfam" id="PF14310">
    <property type="entry name" value="Fn3-like"/>
    <property type="match status" value="1"/>
</dbReference>
<dbReference type="FunFam" id="3.20.20.300:FF:000007">
    <property type="entry name" value="Lysosomal beta glucosidase"/>
    <property type="match status" value="1"/>
</dbReference>
<dbReference type="InterPro" id="IPR026891">
    <property type="entry name" value="Fn3-like"/>
</dbReference>
<feature type="chain" id="PRO_5015677326" description="beta-glucosidase" evidence="7">
    <location>
        <begin position="22"/>
        <end position="773"/>
    </location>
</feature>
<evidence type="ECO:0000313" key="9">
    <source>
        <dbReference type="EMBL" id="PRP66258.1"/>
    </source>
</evidence>
<keyword evidence="4 7" id="KW-0732">Signal</keyword>
<dbReference type="InterPro" id="IPR002772">
    <property type="entry name" value="Glyco_hydro_3_C"/>
</dbReference>
<dbReference type="InterPro" id="IPR001764">
    <property type="entry name" value="Glyco_hydro_3_N"/>
</dbReference>
<dbReference type="Gene3D" id="3.20.20.300">
    <property type="entry name" value="Glycoside hydrolase, family 3, N-terminal domain"/>
    <property type="match status" value="1"/>
</dbReference>
<dbReference type="Proteomes" id="UP000239532">
    <property type="component" value="Unassembled WGS sequence"/>
</dbReference>
<comment type="similarity">
    <text evidence="2">Belongs to the glycosyl hydrolase 3 family.</text>
</comment>
<dbReference type="PANTHER" id="PTHR30620:SF16">
    <property type="entry name" value="LYSOSOMAL BETA GLUCOSIDASE"/>
    <property type="match status" value="1"/>
</dbReference>
<comment type="catalytic activity">
    <reaction evidence="1">
        <text>Hydrolysis of terminal, non-reducing beta-D-glucosyl residues with release of beta-D-glucose.</text>
        <dbReference type="EC" id="3.2.1.21"/>
    </reaction>
</comment>
<dbReference type="EC" id="3.2.1.21" evidence="3"/>
<dbReference type="GO" id="GO:0009251">
    <property type="term" value="P:glucan catabolic process"/>
    <property type="evidence" value="ECO:0007669"/>
    <property type="project" value="TreeGrafter"/>
</dbReference>
<dbReference type="SUPFAM" id="SSF51445">
    <property type="entry name" value="(Trans)glycosidases"/>
    <property type="match status" value="1"/>
</dbReference>
<reference evidence="9 10" key="1">
    <citation type="submission" date="2016-11" db="EMBL/GenBank/DDBJ databases">
        <title>Trade-off between light-utilization and light-protection in marine flavobacteria.</title>
        <authorList>
            <person name="Kumagai Y."/>
        </authorList>
    </citation>
    <scope>NUCLEOTIDE SEQUENCE [LARGE SCALE GENOMIC DNA]</scope>
    <source>
        <strain evidence="9 10">JCM 17109</strain>
    </source>
</reference>
<proteinExistence type="inferred from homology"/>
<dbReference type="EMBL" id="MQUC01000003">
    <property type="protein sequence ID" value="PRP66258.1"/>
    <property type="molecule type" value="Genomic_DNA"/>
</dbReference>